<sequence length="103" mass="11671">MEILHTGKHVIKGIAWTGQGFITKLEISVDGGTTWLNAKLEPTNNTGYGWQPWSYEWAISKKGEYMIISVATDSYGRTHPNNPFWNNKGYGYHAIDIIKVKVE</sequence>
<dbReference type="Proteomes" id="UP000682713">
    <property type="component" value="Unassembled WGS sequence"/>
</dbReference>
<protein>
    <recommendedName>
        <fullName evidence="1">Moybdenum cofactor oxidoreductase dimerisation domain-containing protein</fullName>
    </recommendedName>
</protein>
<comment type="caution">
    <text evidence="2">The sequence shown here is derived from an EMBL/GenBank/DDBJ whole genome shotgun (WGS) entry which is preliminary data.</text>
</comment>
<evidence type="ECO:0000313" key="2">
    <source>
        <dbReference type="EMBL" id="MBS4201240.1"/>
    </source>
</evidence>
<dbReference type="GO" id="GO:0030151">
    <property type="term" value="F:molybdenum ion binding"/>
    <property type="evidence" value="ECO:0007669"/>
    <property type="project" value="InterPro"/>
</dbReference>
<dbReference type="InterPro" id="IPR005066">
    <property type="entry name" value="MoCF_OxRdtse_dimer"/>
</dbReference>
<dbReference type="AlphaFoldDB" id="A0A942TN14"/>
<dbReference type="Pfam" id="PF03404">
    <property type="entry name" value="Mo-co_dimer"/>
    <property type="match status" value="1"/>
</dbReference>
<dbReference type="SUPFAM" id="SSF81296">
    <property type="entry name" value="E set domains"/>
    <property type="match status" value="1"/>
</dbReference>
<dbReference type="EMBL" id="JAGYPJ010000001">
    <property type="protein sequence ID" value="MBS4201240.1"/>
    <property type="molecule type" value="Genomic_DNA"/>
</dbReference>
<reference evidence="2 3" key="1">
    <citation type="submission" date="2021-05" db="EMBL/GenBank/DDBJ databases">
        <title>Novel Bacillus species.</title>
        <authorList>
            <person name="Liu G."/>
        </authorList>
    </citation>
    <scope>NUCLEOTIDE SEQUENCE [LARGE SCALE GENOMIC DNA]</scope>
    <source>
        <strain evidence="2 3">FJAT-49732</strain>
    </source>
</reference>
<keyword evidence="3" id="KW-1185">Reference proteome</keyword>
<dbReference type="GO" id="GO:0020037">
    <property type="term" value="F:heme binding"/>
    <property type="evidence" value="ECO:0007669"/>
    <property type="project" value="TreeGrafter"/>
</dbReference>
<proteinExistence type="predicted"/>
<dbReference type="PANTHER" id="PTHR19372:SF7">
    <property type="entry name" value="SULFITE OXIDASE, MITOCHONDRIAL"/>
    <property type="match status" value="1"/>
</dbReference>
<dbReference type="GO" id="GO:0006790">
    <property type="term" value="P:sulfur compound metabolic process"/>
    <property type="evidence" value="ECO:0007669"/>
    <property type="project" value="TreeGrafter"/>
</dbReference>
<evidence type="ECO:0000259" key="1">
    <source>
        <dbReference type="Pfam" id="PF03404"/>
    </source>
</evidence>
<dbReference type="Gene3D" id="2.60.40.650">
    <property type="match status" value="1"/>
</dbReference>
<gene>
    <name evidence="2" type="ORF">KHA93_16505</name>
</gene>
<organism evidence="2 3">
    <name type="scientific">Lederbergia citrisecunda</name>
    <dbReference type="NCBI Taxonomy" id="2833583"/>
    <lineage>
        <taxon>Bacteria</taxon>
        <taxon>Bacillati</taxon>
        <taxon>Bacillota</taxon>
        <taxon>Bacilli</taxon>
        <taxon>Bacillales</taxon>
        <taxon>Bacillaceae</taxon>
        <taxon>Lederbergia</taxon>
    </lineage>
</organism>
<dbReference type="RefSeq" id="WP_213111738.1">
    <property type="nucleotide sequence ID" value="NZ_JAGYPJ010000001.1"/>
</dbReference>
<dbReference type="GO" id="GO:0043546">
    <property type="term" value="F:molybdopterin cofactor binding"/>
    <property type="evidence" value="ECO:0007669"/>
    <property type="project" value="TreeGrafter"/>
</dbReference>
<name>A0A942TN14_9BACI</name>
<dbReference type="GO" id="GO:0008482">
    <property type="term" value="F:sulfite oxidase activity"/>
    <property type="evidence" value="ECO:0007669"/>
    <property type="project" value="TreeGrafter"/>
</dbReference>
<evidence type="ECO:0000313" key="3">
    <source>
        <dbReference type="Proteomes" id="UP000682713"/>
    </source>
</evidence>
<dbReference type="PANTHER" id="PTHR19372">
    <property type="entry name" value="SULFITE REDUCTASE"/>
    <property type="match status" value="1"/>
</dbReference>
<dbReference type="InterPro" id="IPR014756">
    <property type="entry name" value="Ig_E-set"/>
</dbReference>
<accession>A0A942TN14</accession>
<feature type="domain" description="Moybdenum cofactor oxidoreductase dimerisation" evidence="1">
    <location>
        <begin position="7"/>
        <end position="96"/>
    </location>
</feature>